<sequence>MNIVIVLHLFRLNRTQRINVSILWLALSLVVRRLEAVCEKPGKFSFHREKLHYCDAHELCFKEGQAVGRLGIMIGQCVDKYLEQNTMLSPTWINLHALHSHTSDAPESSWIYGDTGRSRSSPEMIHQQINGIEGNLDGHRVAIITEQNSIVRRGTKYDKHSVLCQITALPNNHKNGFVEKFVEATLQTGDSWLKEKKWSGGCFSSYVRSTKIMCAMRCHVDLQCRSFYYNSINNHCITTKYVDSLLGDKYGQKRRLGWIKFQRPG</sequence>
<evidence type="ECO:0000256" key="1">
    <source>
        <dbReference type="SAM" id="SignalP"/>
    </source>
</evidence>
<dbReference type="EMBL" id="JXXN02002402">
    <property type="protein sequence ID" value="THD22996.1"/>
    <property type="molecule type" value="Genomic_DNA"/>
</dbReference>
<protein>
    <recommendedName>
        <fullName evidence="4">Apple domain-containing protein</fullName>
    </recommendedName>
</protein>
<evidence type="ECO:0008006" key="4">
    <source>
        <dbReference type="Google" id="ProtNLM"/>
    </source>
</evidence>
<gene>
    <name evidence="2" type="ORF">D915_006194</name>
</gene>
<keyword evidence="1" id="KW-0732">Signal</keyword>
<feature type="signal peptide" evidence="1">
    <location>
        <begin position="1"/>
        <end position="36"/>
    </location>
</feature>
<dbReference type="Proteomes" id="UP000230066">
    <property type="component" value="Unassembled WGS sequence"/>
</dbReference>
<accession>A0A4E0R7U9</accession>
<proteinExistence type="predicted"/>
<feature type="chain" id="PRO_5020033886" description="Apple domain-containing protein" evidence="1">
    <location>
        <begin position="37"/>
        <end position="265"/>
    </location>
</feature>
<evidence type="ECO:0000313" key="2">
    <source>
        <dbReference type="EMBL" id="THD22996.1"/>
    </source>
</evidence>
<reference evidence="2" key="1">
    <citation type="submission" date="2019-03" db="EMBL/GenBank/DDBJ databases">
        <title>Improved annotation for the trematode Fasciola hepatica.</title>
        <authorList>
            <person name="Choi Y.-J."/>
            <person name="Martin J."/>
            <person name="Mitreva M."/>
        </authorList>
    </citation>
    <scope>NUCLEOTIDE SEQUENCE [LARGE SCALE GENOMIC DNA]</scope>
</reference>
<comment type="caution">
    <text evidence="2">The sequence shown here is derived from an EMBL/GenBank/DDBJ whole genome shotgun (WGS) entry which is preliminary data.</text>
</comment>
<dbReference type="SUPFAM" id="SSF57414">
    <property type="entry name" value="Hairpin loop containing domain-like"/>
    <property type="match status" value="1"/>
</dbReference>
<organism evidence="2 3">
    <name type="scientific">Fasciola hepatica</name>
    <name type="common">Liver fluke</name>
    <dbReference type="NCBI Taxonomy" id="6192"/>
    <lineage>
        <taxon>Eukaryota</taxon>
        <taxon>Metazoa</taxon>
        <taxon>Spiralia</taxon>
        <taxon>Lophotrochozoa</taxon>
        <taxon>Platyhelminthes</taxon>
        <taxon>Trematoda</taxon>
        <taxon>Digenea</taxon>
        <taxon>Plagiorchiida</taxon>
        <taxon>Echinostomata</taxon>
        <taxon>Echinostomatoidea</taxon>
        <taxon>Fasciolidae</taxon>
        <taxon>Fasciola</taxon>
    </lineage>
</organism>
<evidence type="ECO:0000313" key="3">
    <source>
        <dbReference type="Proteomes" id="UP000230066"/>
    </source>
</evidence>
<dbReference type="AlphaFoldDB" id="A0A4E0R7U9"/>
<name>A0A4E0R7U9_FASHE</name>
<keyword evidence="3" id="KW-1185">Reference proteome</keyword>